<dbReference type="GO" id="GO:0008884">
    <property type="term" value="F:glutathionylspermidine amidase activity"/>
    <property type="evidence" value="ECO:0007669"/>
    <property type="project" value="UniProtKB-EC"/>
</dbReference>
<dbReference type="InterPro" id="IPR038765">
    <property type="entry name" value="Papain-like_cys_pep_sf"/>
</dbReference>
<sequence>MSETTPEKSANIHTNDPFGSLLGYAPGGIAIYSSDYDSADEREFPDDAAYRSYLGDEYMGYKWQCVANCQTKCNVLSKYTS</sequence>
<keyword evidence="1" id="KW-0436">Ligase</keyword>
<accession>A0A1C3H2N7</accession>
<protein>
    <submittedName>
        <fullName evidence="1">Glutathionylspermidine synthase / Glutathionylspermidine amidohydrolase</fullName>
        <ecNumber evidence="1">3.5.1.78</ecNumber>
        <ecNumber evidence="1">6.3.1.8</ecNumber>
    </submittedName>
</protein>
<proteinExistence type="predicted"/>
<dbReference type="EC" id="3.5.1.78" evidence="1"/>
<name>A0A1C3H2N7_9GAMM</name>
<dbReference type="Proteomes" id="UP000190837">
    <property type="component" value="Unassembled WGS sequence"/>
</dbReference>
<dbReference type="Gene3D" id="3.90.1720.10">
    <property type="entry name" value="endopeptidase domain like (from Nostoc punctiforme)"/>
    <property type="match status" value="1"/>
</dbReference>
<dbReference type="EC" id="6.3.1.8" evidence="1"/>
<organism evidence="1 2">
    <name type="scientific">Cardiobacterium hominis</name>
    <dbReference type="NCBI Taxonomy" id="2718"/>
    <lineage>
        <taxon>Bacteria</taxon>
        <taxon>Pseudomonadati</taxon>
        <taxon>Pseudomonadota</taxon>
        <taxon>Gammaproteobacteria</taxon>
        <taxon>Cardiobacteriales</taxon>
        <taxon>Cardiobacteriaceae</taxon>
        <taxon>Cardiobacterium</taxon>
    </lineage>
</organism>
<reference evidence="2" key="1">
    <citation type="submission" date="2016-04" db="EMBL/GenBank/DDBJ databases">
        <authorList>
            <person name="Tagini F."/>
        </authorList>
    </citation>
    <scope>NUCLEOTIDE SEQUENCE [LARGE SCALE GENOMIC DNA]</scope>
    <source>
        <strain evidence="2">CHUV0807</strain>
    </source>
</reference>
<dbReference type="GO" id="GO:0008885">
    <property type="term" value="F:glutathionylspermidine synthase activity"/>
    <property type="evidence" value="ECO:0007669"/>
    <property type="project" value="UniProtKB-EC"/>
</dbReference>
<dbReference type="EMBL" id="FKLO01000023">
    <property type="protein sequence ID" value="SAM58556.1"/>
    <property type="molecule type" value="Genomic_DNA"/>
</dbReference>
<keyword evidence="1" id="KW-0378">Hydrolase</keyword>
<evidence type="ECO:0000313" key="1">
    <source>
        <dbReference type="EMBL" id="SAM58556.1"/>
    </source>
</evidence>
<dbReference type="AlphaFoldDB" id="A0A1C3H2N7"/>
<dbReference type="SUPFAM" id="SSF54001">
    <property type="entry name" value="Cysteine proteinases"/>
    <property type="match status" value="1"/>
</dbReference>
<gene>
    <name evidence="1" type="ORF">CHUV0807_0459</name>
</gene>
<evidence type="ECO:0000313" key="2">
    <source>
        <dbReference type="Proteomes" id="UP000190837"/>
    </source>
</evidence>